<organism evidence="9 10">
    <name type="scientific">Aspergillus ellipticus CBS 707.79</name>
    <dbReference type="NCBI Taxonomy" id="1448320"/>
    <lineage>
        <taxon>Eukaryota</taxon>
        <taxon>Fungi</taxon>
        <taxon>Dikarya</taxon>
        <taxon>Ascomycota</taxon>
        <taxon>Pezizomycotina</taxon>
        <taxon>Eurotiomycetes</taxon>
        <taxon>Eurotiomycetidae</taxon>
        <taxon>Eurotiales</taxon>
        <taxon>Aspergillaceae</taxon>
        <taxon>Aspergillus</taxon>
        <taxon>Aspergillus subgen. Circumdati</taxon>
    </lineage>
</organism>
<evidence type="ECO:0000313" key="9">
    <source>
        <dbReference type="EMBL" id="PYH96930.1"/>
    </source>
</evidence>
<feature type="transmembrane region" description="Helical" evidence="8">
    <location>
        <begin position="611"/>
        <end position="631"/>
    </location>
</feature>
<evidence type="ECO:0000256" key="3">
    <source>
        <dbReference type="ARBA" id="ARBA00022679"/>
    </source>
</evidence>
<dbReference type="PANTHER" id="PTHR43867">
    <property type="entry name" value="CELLULOSE SYNTHASE CATALYTIC SUBUNIT A [UDP-FORMING]"/>
    <property type="match status" value="1"/>
</dbReference>
<dbReference type="Proteomes" id="UP000247810">
    <property type="component" value="Unassembled WGS sequence"/>
</dbReference>
<feature type="transmembrane region" description="Helical" evidence="8">
    <location>
        <begin position="198"/>
        <end position="218"/>
    </location>
</feature>
<dbReference type="OrthoDB" id="2590398at2759"/>
<keyword evidence="4 8" id="KW-0812">Transmembrane</keyword>
<feature type="transmembrane region" description="Helical" evidence="8">
    <location>
        <begin position="549"/>
        <end position="567"/>
    </location>
</feature>
<keyword evidence="2" id="KW-0328">Glycosyltransferase</keyword>
<evidence type="ECO:0000313" key="10">
    <source>
        <dbReference type="Proteomes" id="UP000247810"/>
    </source>
</evidence>
<dbReference type="PANTHER" id="PTHR43867:SF2">
    <property type="entry name" value="CELLULOSE SYNTHASE CATALYTIC SUBUNIT A [UDP-FORMING]"/>
    <property type="match status" value="1"/>
</dbReference>
<feature type="transmembrane region" description="Helical" evidence="8">
    <location>
        <begin position="572"/>
        <end position="591"/>
    </location>
</feature>
<feature type="transmembrane region" description="Helical" evidence="8">
    <location>
        <begin position="513"/>
        <end position="529"/>
    </location>
</feature>
<protein>
    <submittedName>
        <fullName evidence="9">Glycosyl transferase</fullName>
    </submittedName>
</protein>
<dbReference type="AlphaFoldDB" id="A0A319DHG4"/>
<evidence type="ECO:0000256" key="2">
    <source>
        <dbReference type="ARBA" id="ARBA00022676"/>
    </source>
</evidence>
<dbReference type="SUPFAM" id="SSF53448">
    <property type="entry name" value="Nucleotide-diphospho-sugar transferases"/>
    <property type="match status" value="1"/>
</dbReference>
<comment type="subcellular location">
    <subcellularLocation>
        <location evidence="1">Membrane</location>
        <topology evidence="1">Multi-pass membrane protein</topology>
    </subcellularLocation>
</comment>
<keyword evidence="10" id="KW-1185">Reference proteome</keyword>
<feature type="transmembrane region" description="Helical" evidence="8">
    <location>
        <begin position="238"/>
        <end position="258"/>
    </location>
</feature>
<evidence type="ECO:0000256" key="8">
    <source>
        <dbReference type="SAM" id="Phobius"/>
    </source>
</evidence>
<evidence type="ECO:0000256" key="4">
    <source>
        <dbReference type="ARBA" id="ARBA00022692"/>
    </source>
</evidence>
<feature type="region of interest" description="Disordered" evidence="7">
    <location>
        <begin position="48"/>
        <end position="79"/>
    </location>
</feature>
<dbReference type="EMBL" id="KZ825831">
    <property type="protein sequence ID" value="PYH96930.1"/>
    <property type="molecule type" value="Genomic_DNA"/>
</dbReference>
<name>A0A319DHG4_9EURO</name>
<keyword evidence="5 8" id="KW-1133">Transmembrane helix</keyword>
<dbReference type="STRING" id="1448320.A0A319DHG4"/>
<dbReference type="Gene3D" id="3.90.550.10">
    <property type="entry name" value="Spore Coat Polysaccharide Biosynthesis Protein SpsA, Chain A"/>
    <property type="match status" value="1"/>
</dbReference>
<dbReference type="InterPro" id="IPR050321">
    <property type="entry name" value="Glycosyltr_2/OpgH_subfam"/>
</dbReference>
<evidence type="ECO:0000256" key="6">
    <source>
        <dbReference type="ARBA" id="ARBA00023136"/>
    </source>
</evidence>
<keyword evidence="6 8" id="KW-0472">Membrane</keyword>
<dbReference type="GO" id="GO:0016757">
    <property type="term" value="F:glycosyltransferase activity"/>
    <property type="evidence" value="ECO:0007669"/>
    <property type="project" value="UniProtKB-KW"/>
</dbReference>
<evidence type="ECO:0000256" key="5">
    <source>
        <dbReference type="ARBA" id="ARBA00022989"/>
    </source>
</evidence>
<accession>A0A319DHG4</accession>
<proteinExistence type="predicted"/>
<dbReference type="Pfam" id="PF13641">
    <property type="entry name" value="Glyco_tranf_2_3"/>
    <property type="match status" value="1"/>
</dbReference>
<evidence type="ECO:0000256" key="1">
    <source>
        <dbReference type="ARBA" id="ARBA00004141"/>
    </source>
</evidence>
<dbReference type="GO" id="GO:0016020">
    <property type="term" value="C:membrane"/>
    <property type="evidence" value="ECO:0007669"/>
    <property type="project" value="UniProtKB-SubCell"/>
</dbReference>
<gene>
    <name evidence="9" type="ORF">BO71DRAFT_348072</name>
</gene>
<sequence length="712" mass="80449">MPPPDDGSLVEEIIIPECLLAAASVRQAWDRAHQRRWTRQAIASNPVEEIRVPRKRPATGIDPGDDAGDARRRQASSSFGLEEGVESIYPLPENRVTIDTAYGPPIVHPGIAELPDNTVLSDSQDSIIAPVLGLRPPPAIETAGLNQFTKLAPSPVRQSVRNVVEKARDSSLWSLYNKADLVNIKHERRYWVQLLIEYGTYALYVAFVYFVLIGMPLWKGAIYWLYWMMQHKFVFQGGWAIVISLVIFYSFSPLLATFERDAPDTEFFESRRIHPTAPDTALLIPCFRSASVIRETLEAALKIFPPSHIYVIANGDSITPLDNTEEICRPYGVNHIWSPVGSKIVALFVGCYAAKHFRYALLIDDDCVLPPTFPVVISRLSEKIRCIGYTIKVVAPDTAPSTYCQQAQDLEYKLAGLQRTFAGRIGSATFPHGAISLWERSFLRDALEDHPGFSISEDWFLGNSCRRLGGRIQMCSSVFVETRAPPAFIFLEGRERRGGFGEMTVFRQRFMRWNFFVVNGLRYNLAYVFGSWKLGKWEIGAKIFVLQELYETILSILAPFVLPISLVVRPQFCIAVLFSTLGLYLLNAVLFNEIHLRLKNERVSWKVIFLYYTPYKILIAFINVGSNYWSLFKYAKYFAQRHPKLGEDHKAVGLVLKLEESAQDQHARPAGLGRSLTVRSVGVPNRVNSRRSSGLGVRMSGVPEIVDDRDEF</sequence>
<evidence type="ECO:0000256" key="7">
    <source>
        <dbReference type="SAM" id="MobiDB-lite"/>
    </source>
</evidence>
<dbReference type="InterPro" id="IPR029044">
    <property type="entry name" value="Nucleotide-diphossugar_trans"/>
</dbReference>
<reference evidence="9 10" key="1">
    <citation type="submission" date="2018-02" db="EMBL/GenBank/DDBJ databases">
        <title>The genomes of Aspergillus section Nigri reveals drivers in fungal speciation.</title>
        <authorList>
            <consortium name="DOE Joint Genome Institute"/>
            <person name="Vesth T.C."/>
            <person name="Nybo J."/>
            <person name="Theobald S."/>
            <person name="Brandl J."/>
            <person name="Frisvad J.C."/>
            <person name="Nielsen K.F."/>
            <person name="Lyhne E.K."/>
            <person name="Kogle M.E."/>
            <person name="Kuo A."/>
            <person name="Riley R."/>
            <person name="Clum A."/>
            <person name="Nolan M."/>
            <person name="Lipzen A."/>
            <person name="Salamov A."/>
            <person name="Henrissat B."/>
            <person name="Wiebenga A."/>
            <person name="De vries R.P."/>
            <person name="Grigoriev I.V."/>
            <person name="Mortensen U.H."/>
            <person name="Andersen M.R."/>
            <person name="Baker S.E."/>
        </authorList>
    </citation>
    <scope>NUCLEOTIDE SEQUENCE [LARGE SCALE GENOMIC DNA]</scope>
    <source>
        <strain evidence="9 10">CBS 707.79</strain>
    </source>
</reference>
<keyword evidence="3 9" id="KW-0808">Transferase</keyword>
<dbReference type="VEuPathDB" id="FungiDB:BO71DRAFT_348072"/>